<evidence type="ECO:0000313" key="2">
    <source>
        <dbReference type="EMBL" id="KIE06669.1"/>
    </source>
</evidence>
<dbReference type="OrthoDB" id="9834312at2"/>
<evidence type="ECO:0000313" key="1">
    <source>
        <dbReference type="EMBL" id="KAF3889989.1"/>
    </source>
</evidence>
<dbReference type="RefSeq" id="WP_038086886.1">
    <property type="nucleotide sequence ID" value="NZ_JHEG04000001.1"/>
</dbReference>
<organism evidence="2">
    <name type="scientific">Tolypothrix bouteillei VB521301</name>
    <dbReference type="NCBI Taxonomy" id="1479485"/>
    <lineage>
        <taxon>Bacteria</taxon>
        <taxon>Bacillati</taxon>
        <taxon>Cyanobacteriota</taxon>
        <taxon>Cyanophyceae</taxon>
        <taxon>Nostocales</taxon>
        <taxon>Tolypothrichaceae</taxon>
        <taxon>Tolypothrix</taxon>
    </lineage>
</organism>
<keyword evidence="3" id="KW-1185">Reference proteome</keyword>
<comment type="caution">
    <text evidence="2">The sequence shown here is derived from an EMBL/GenBank/DDBJ whole genome shotgun (WGS) entry which is preliminary data.</text>
</comment>
<dbReference type="EMBL" id="JHEG04000001">
    <property type="protein sequence ID" value="KAF3889989.1"/>
    <property type="molecule type" value="Genomic_DNA"/>
</dbReference>
<protein>
    <submittedName>
        <fullName evidence="2">Uncharacterized protein</fullName>
    </submittedName>
</protein>
<accession>A0A0C1QMB3</accession>
<reference evidence="2" key="1">
    <citation type="journal article" date="2015" name="Genome Announc.">
        <title>Draft Genome Sequence of Tolypothrix boutellei Strain VB521301.</title>
        <authorList>
            <person name="Chandrababunaidu M.M."/>
            <person name="Singh D."/>
            <person name="Sen D."/>
            <person name="Bhan S."/>
            <person name="Das S."/>
            <person name="Gupta A."/>
            <person name="Adhikary S.P."/>
            <person name="Tripathy S."/>
        </authorList>
    </citation>
    <scope>NUCLEOTIDE SEQUENCE</scope>
    <source>
        <strain evidence="2">VB521301</strain>
    </source>
</reference>
<dbReference type="Proteomes" id="UP000029738">
    <property type="component" value="Unassembled WGS sequence"/>
</dbReference>
<proteinExistence type="predicted"/>
<reference evidence="1" key="2">
    <citation type="submission" date="2019-11" db="EMBL/GenBank/DDBJ databases">
        <title>Improved Assembly of Tolypothrix boutellei genome.</title>
        <authorList>
            <person name="Sarangi A.N."/>
            <person name="Mukherjee M."/>
            <person name="Ghosh S."/>
            <person name="Singh D."/>
            <person name="Das A."/>
            <person name="Kant S."/>
            <person name="Prusty A."/>
            <person name="Tripathy S."/>
        </authorList>
    </citation>
    <scope>NUCLEOTIDE SEQUENCE</scope>
    <source>
        <strain evidence="1">VB521301</strain>
    </source>
</reference>
<name>A0A0C1QMB3_9CYAN</name>
<dbReference type="EMBL" id="JHEG02000059">
    <property type="protein sequence ID" value="KIE06669.1"/>
    <property type="molecule type" value="Genomic_DNA"/>
</dbReference>
<sequence>MQANGERSLSIERFISREHIISKLPESARLLSADLVPFQVAVDKNLIFHSVLPREMIWYVKVLYYKNFGIQNKLPINVVQTLIYDAETGDLLCWQGTFERL</sequence>
<evidence type="ECO:0000313" key="3">
    <source>
        <dbReference type="Proteomes" id="UP000029738"/>
    </source>
</evidence>
<dbReference type="AlphaFoldDB" id="A0A0C1QMB3"/>
<gene>
    <name evidence="2" type="ORF">DA73_0235740</name>
    <name evidence="1" type="ORF">DA73_0400034400</name>
</gene>